<organism evidence="1 2">
    <name type="scientific">Gossypium aridum</name>
    <name type="common">American cotton</name>
    <name type="synonym">Erioxylum aridum</name>
    <dbReference type="NCBI Taxonomy" id="34290"/>
    <lineage>
        <taxon>Eukaryota</taxon>
        <taxon>Viridiplantae</taxon>
        <taxon>Streptophyta</taxon>
        <taxon>Embryophyta</taxon>
        <taxon>Tracheophyta</taxon>
        <taxon>Spermatophyta</taxon>
        <taxon>Magnoliopsida</taxon>
        <taxon>eudicotyledons</taxon>
        <taxon>Gunneridae</taxon>
        <taxon>Pentapetalae</taxon>
        <taxon>rosids</taxon>
        <taxon>malvids</taxon>
        <taxon>Malvales</taxon>
        <taxon>Malvaceae</taxon>
        <taxon>Malvoideae</taxon>
        <taxon>Gossypium</taxon>
    </lineage>
</organism>
<reference evidence="1 2" key="1">
    <citation type="journal article" date="2019" name="Genome Biol. Evol.">
        <title>Insights into the evolution of the New World diploid cottons (Gossypium, subgenus Houzingenia) based on genome sequencing.</title>
        <authorList>
            <person name="Grover C.E."/>
            <person name="Arick M.A. 2nd"/>
            <person name="Thrash A."/>
            <person name="Conover J.L."/>
            <person name="Sanders W.S."/>
            <person name="Peterson D.G."/>
            <person name="Frelichowski J.E."/>
            <person name="Scheffler J.A."/>
            <person name="Scheffler B.E."/>
            <person name="Wendel J.F."/>
        </authorList>
    </citation>
    <scope>NUCLEOTIDE SEQUENCE [LARGE SCALE GENOMIC DNA]</scope>
    <source>
        <strain evidence="1">185</strain>
        <tissue evidence="1">Leaf</tissue>
    </source>
</reference>
<dbReference type="Proteomes" id="UP000593577">
    <property type="component" value="Unassembled WGS sequence"/>
</dbReference>
<gene>
    <name evidence="1" type="ORF">Goari_016955</name>
</gene>
<dbReference type="EMBL" id="JABFAA010000001">
    <property type="protein sequence ID" value="MBA0675409.1"/>
    <property type="molecule type" value="Genomic_DNA"/>
</dbReference>
<name>A0A7J8WLC3_GOSAI</name>
<proteinExistence type="predicted"/>
<accession>A0A7J8WLC3</accession>
<dbReference type="AlphaFoldDB" id="A0A7J8WLC3"/>
<keyword evidence="2" id="KW-1185">Reference proteome</keyword>
<evidence type="ECO:0000313" key="1">
    <source>
        <dbReference type="EMBL" id="MBA0675409.1"/>
    </source>
</evidence>
<comment type="caution">
    <text evidence="1">The sequence shown here is derived from an EMBL/GenBank/DDBJ whole genome shotgun (WGS) entry which is preliminary data.</text>
</comment>
<evidence type="ECO:0000313" key="2">
    <source>
        <dbReference type="Proteomes" id="UP000593577"/>
    </source>
</evidence>
<sequence length="17" mass="2281">MWEKLKKRRDSFPQFHF</sequence>
<protein>
    <submittedName>
        <fullName evidence="1">Uncharacterized protein</fullName>
    </submittedName>
</protein>